<evidence type="ECO:0000313" key="12">
    <source>
        <dbReference type="RefSeq" id="XP_025024798.1"/>
    </source>
</evidence>
<keyword evidence="5 9" id="KW-0472">Membrane</keyword>
<feature type="transmembrane region" description="Helical" evidence="9">
    <location>
        <begin position="295"/>
        <end position="319"/>
    </location>
</feature>
<evidence type="ECO:0000256" key="3">
    <source>
        <dbReference type="ARBA" id="ARBA00022989"/>
    </source>
</evidence>
<protein>
    <submittedName>
        <fullName evidence="12">C-C chemokine receptor type 10</fullName>
    </submittedName>
</protein>
<dbReference type="GO" id="GO:0060326">
    <property type="term" value="P:cell chemotaxis"/>
    <property type="evidence" value="ECO:0007669"/>
    <property type="project" value="TreeGrafter"/>
</dbReference>
<proteinExistence type="inferred from homology"/>
<dbReference type="OMA" id="PNPRGRC"/>
<evidence type="ECO:0000256" key="1">
    <source>
        <dbReference type="ARBA" id="ARBA00004370"/>
    </source>
</evidence>
<dbReference type="GO" id="GO:0019722">
    <property type="term" value="P:calcium-mediated signaling"/>
    <property type="evidence" value="ECO:0007669"/>
    <property type="project" value="TreeGrafter"/>
</dbReference>
<dbReference type="PROSITE" id="PS00237">
    <property type="entry name" value="G_PROTEIN_RECEP_F1_1"/>
    <property type="match status" value="1"/>
</dbReference>
<feature type="transmembrane region" description="Helical" evidence="9">
    <location>
        <begin position="252"/>
        <end position="275"/>
    </location>
</feature>
<dbReference type="InterPro" id="IPR050119">
    <property type="entry name" value="CCR1-9-like"/>
</dbReference>
<organism evidence="11 12">
    <name type="scientific">Python bivittatus</name>
    <name type="common">Burmese python</name>
    <name type="synonym">Python molurus bivittatus</name>
    <dbReference type="NCBI Taxonomy" id="176946"/>
    <lineage>
        <taxon>Eukaryota</taxon>
        <taxon>Metazoa</taxon>
        <taxon>Chordata</taxon>
        <taxon>Craniata</taxon>
        <taxon>Vertebrata</taxon>
        <taxon>Euteleostomi</taxon>
        <taxon>Lepidosauria</taxon>
        <taxon>Squamata</taxon>
        <taxon>Bifurcata</taxon>
        <taxon>Unidentata</taxon>
        <taxon>Episquamata</taxon>
        <taxon>Toxicofera</taxon>
        <taxon>Serpentes</taxon>
        <taxon>Henophidia</taxon>
        <taxon>Pythonidae</taxon>
        <taxon>Python</taxon>
    </lineage>
</organism>
<feature type="domain" description="G-protein coupled receptors family 1 profile" evidence="10">
    <location>
        <begin position="71"/>
        <end position="316"/>
    </location>
</feature>
<dbReference type="PRINTS" id="PR00237">
    <property type="entry name" value="GPCRRHODOPSN"/>
</dbReference>
<keyword evidence="2 8" id="KW-0812">Transmembrane</keyword>
<dbReference type="InterPro" id="IPR005383">
    <property type="entry name" value="ACKR4"/>
</dbReference>
<feature type="transmembrane region" description="Helical" evidence="9">
    <location>
        <begin position="55"/>
        <end position="79"/>
    </location>
</feature>
<dbReference type="GO" id="GO:0019957">
    <property type="term" value="F:C-C chemokine binding"/>
    <property type="evidence" value="ECO:0007669"/>
    <property type="project" value="TreeGrafter"/>
</dbReference>
<dbReference type="GO" id="GO:0009897">
    <property type="term" value="C:external side of plasma membrane"/>
    <property type="evidence" value="ECO:0007669"/>
    <property type="project" value="TreeGrafter"/>
</dbReference>
<keyword evidence="3 9" id="KW-1133">Transmembrane helix</keyword>
<dbReference type="GO" id="GO:0005044">
    <property type="term" value="F:scavenger receptor activity"/>
    <property type="evidence" value="ECO:0007669"/>
    <property type="project" value="InterPro"/>
</dbReference>
<feature type="transmembrane region" description="Helical" evidence="9">
    <location>
        <begin position="134"/>
        <end position="157"/>
    </location>
</feature>
<dbReference type="PANTHER" id="PTHR10489:SF735">
    <property type="entry name" value="C-C CHEMOKINE RECEPTOR TYPE 10"/>
    <property type="match status" value="1"/>
</dbReference>
<comment type="similarity">
    <text evidence="8">Belongs to the G-protein coupled receptor 1 family.</text>
</comment>
<dbReference type="CTD" id="2826"/>
<keyword evidence="4 8" id="KW-0297">G-protein coupled receptor</keyword>
<dbReference type="RefSeq" id="XP_025024798.1">
    <property type="nucleotide sequence ID" value="XM_025169030.1"/>
</dbReference>
<evidence type="ECO:0000256" key="6">
    <source>
        <dbReference type="ARBA" id="ARBA00023170"/>
    </source>
</evidence>
<evidence type="ECO:0000256" key="7">
    <source>
        <dbReference type="ARBA" id="ARBA00023224"/>
    </source>
</evidence>
<dbReference type="GO" id="GO:0006955">
    <property type="term" value="P:immune response"/>
    <property type="evidence" value="ECO:0007669"/>
    <property type="project" value="TreeGrafter"/>
</dbReference>
<keyword evidence="7 8" id="KW-0807">Transducer</keyword>
<dbReference type="GeneID" id="103053382"/>
<evidence type="ECO:0000256" key="8">
    <source>
        <dbReference type="RuleBase" id="RU000688"/>
    </source>
</evidence>
<dbReference type="Proteomes" id="UP000695026">
    <property type="component" value="Unplaced"/>
</dbReference>
<evidence type="ECO:0000259" key="10">
    <source>
        <dbReference type="PROSITE" id="PS50262"/>
    </source>
</evidence>
<dbReference type="OrthoDB" id="8957211at2759"/>
<evidence type="ECO:0000256" key="5">
    <source>
        <dbReference type="ARBA" id="ARBA00023136"/>
    </source>
</evidence>
<evidence type="ECO:0000256" key="2">
    <source>
        <dbReference type="ARBA" id="ARBA00022692"/>
    </source>
</evidence>
<feature type="transmembrane region" description="Helical" evidence="9">
    <location>
        <begin position="91"/>
        <end position="114"/>
    </location>
</feature>
<dbReference type="AlphaFoldDB" id="A0A9F5J0F5"/>
<name>A0A9F5J0F5_PYTBI</name>
<dbReference type="PANTHER" id="PTHR10489">
    <property type="entry name" value="CELL ADHESION MOLECULE"/>
    <property type="match status" value="1"/>
</dbReference>
<keyword evidence="11" id="KW-1185">Reference proteome</keyword>
<evidence type="ECO:0000256" key="4">
    <source>
        <dbReference type="ARBA" id="ARBA00023040"/>
    </source>
</evidence>
<gene>
    <name evidence="12" type="primary">CCR10</name>
</gene>
<dbReference type="SUPFAM" id="SSF81321">
    <property type="entry name" value="Family A G protein-coupled receptor-like"/>
    <property type="match status" value="1"/>
</dbReference>
<keyword evidence="6 8" id="KW-0675">Receptor</keyword>
<evidence type="ECO:0000256" key="9">
    <source>
        <dbReference type="SAM" id="Phobius"/>
    </source>
</evidence>
<accession>A0A9F5J0F5</accession>
<reference evidence="12" key="1">
    <citation type="submission" date="2025-08" db="UniProtKB">
        <authorList>
            <consortium name="RefSeq"/>
        </authorList>
    </citation>
    <scope>IDENTIFICATION</scope>
    <source>
        <tissue evidence="12">Liver</tissue>
    </source>
</reference>
<dbReference type="PROSITE" id="PS50262">
    <property type="entry name" value="G_PROTEIN_RECEP_F1_2"/>
    <property type="match status" value="1"/>
</dbReference>
<dbReference type="PRINTS" id="PR01558">
    <property type="entry name" value="CHEMOKINER11"/>
</dbReference>
<sequence>MMNNNLMMNEQLQEEAAWTNEPPVSTEWYQWDSEMFPSDLPELCEKKAIRKVARIYLPVMVVLFCVLGFLGHGILLLVRARYHRVQYLGDILLLHLAISDLLLLLTLPVGVAGMMGTWYLGMTACQALQGFHALTFYSGFLFLMGLTLDRYIAIVWVPLARRLRPTASFWGRLSSGLMWLFSAALAVPNVMYAHVEDYEGHQLCRVTVVRTTVCLVQVGFGFVLPFTIMVICYAAIIRTLRSSPYTQSHKALWLILALVLVFLVLQLPYALLALLDAADLIGQQASSCTVSLQRDLALLITSGLVFARCCLNPVLHTFLGVRFRKDLQRLSREFGCLGHWARYNNRPRCSSRHTSFTTHLEGLSGAP</sequence>
<dbReference type="Gene3D" id="1.20.1070.10">
    <property type="entry name" value="Rhodopsin 7-helix transmembrane proteins"/>
    <property type="match status" value="1"/>
</dbReference>
<feature type="transmembrane region" description="Helical" evidence="9">
    <location>
        <begin position="215"/>
        <end position="240"/>
    </location>
</feature>
<dbReference type="InterPro" id="IPR017452">
    <property type="entry name" value="GPCR_Rhodpsn_7TM"/>
</dbReference>
<dbReference type="GO" id="GO:0007204">
    <property type="term" value="P:positive regulation of cytosolic calcium ion concentration"/>
    <property type="evidence" value="ECO:0007669"/>
    <property type="project" value="TreeGrafter"/>
</dbReference>
<dbReference type="InterPro" id="IPR000276">
    <property type="entry name" value="GPCR_Rhodpsn"/>
</dbReference>
<comment type="subcellular location">
    <subcellularLocation>
        <location evidence="1">Membrane</location>
    </subcellularLocation>
</comment>
<dbReference type="KEGG" id="pbi:103053382"/>
<evidence type="ECO:0000313" key="11">
    <source>
        <dbReference type="Proteomes" id="UP000695026"/>
    </source>
</evidence>
<feature type="transmembrane region" description="Helical" evidence="9">
    <location>
        <begin position="177"/>
        <end position="195"/>
    </location>
</feature>
<dbReference type="Pfam" id="PF00001">
    <property type="entry name" value="7tm_1"/>
    <property type="match status" value="1"/>
</dbReference>
<dbReference type="GO" id="GO:0016493">
    <property type="term" value="F:C-C chemokine receptor activity"/>
    <property type="evidence" value="ECO:0007669"/>
    <property type="project" value="TreeGrafter"/>
</dbReference>